<dbReference type="Pfam" id="PF17900">
    <property type="entry name" value="Peptidase_M1_N"/>
    <property type="match status" value="1"/>
</dbReference>
<name>A0A8T3D0H2_9TELE</name>
<dbReference type="PANTHER" id="PTHR11533:SF172">
    <property type="entry name" value="AMINOPEPTIDASE N"/>
    <property type="match status" value="1"/>
</dbReference>
<gene>
    <name evidence="3" type="ORF">AGOR_G00163120</name>
</gene>
<comment type="caution">
    <text evidence="3">The sequence shown here is derived from an EMBL/GenBank/DDBJ whole genome shotgun (WGS) entry which is preliminary data.</text>
</comment>
<evidence type="ECO:0000256" key="1">
    <source>
        <dbReference type="SAM" id="MobiDB-lite"/>
    </source>
</evidence>
<dbReference type="PANTHER" id="PTHR11533">
    <property type="entry name" value="PROTEASE M1 ZINC METALLOPROTEASE"/>
    <property type="match status" value="1"/>
</dbReference>
<keyword evidence="4" id="KW-1185">Reference proteome</keyword>
<feature type="region of interest" description="Disordered" evidence="1">
    <location>
        <begin position="105"/>
        <end position="134"/>
    </location>
</feature>
<accession>A0A8T3D0H2</accession>
<reference evidence="3" key="1">
    <citation type="submission" date="2021-01" db="EMBL/GenBank/DDBJ databases">
        <authorList>
            <person name="Zahm M."/>
            <person name="Roques C."/>
            <person name="Cabau C."/>
            <person name="Klopp C."/>
            <person name="Donnadieu C."/>
            <person name="Jouanno E."/>
            <person name="Lampietro C."/>
            <person name="Louis A."/>
            <person name="Herpin A."/>
            <person name="Echchiki A."/>
            <person name="Berthelot C."/>
            <person name="Parey E."/>
            <person name="Roest-Crollius H."/>
            <person name="Braasch I."/>
            <person name="Postlethwait J."/>
            <person name="Bobe J."/>
            <person name="Montfort J."/>
            <person name="Bouchez O."/>
            <person name="Begum T."/>
            <person name="Mejri S."/>
            <person name="Adams A."/>
            <person name="Chen W.-J."/>
            <person name="Guiguen Y."/>
        </authorList>
    </citation>
    <scope>NUCLEOTIDE SEQUENCE</scope>
    <source>
        <tissue evidence="3">Blood</tissue>
    </source>
</reference>
<organism evidence="3 4">
    <name type="scientific">Albula goreensis</name>
    <dbReference type="NCBI Taxonomy" id="1534307"/>
    <lineage>
        <taxon>Eukaryota</taxon>
        <taxon>Metazoa</taxon>
        <taxon>Chordata</taxon>
        <taxon>Craniata</taxon>
        <taxon>Vertebrata</taxon>
        <taxon>Euteleostomi</taxon>
        <taxon>Actinopterygii</taxon>
        <taxon>Neopterygii</taxon>
        <taxon>Teleostei</taxon>
        <taxon>Albuliformes</taxon>
        <taxon>Albulidae</taxon>
        <taxon>Albula</taxon>
    </lineage>
</organism>
<proteinExistence type="predicted"/>
<dbReference type="AlphaFoldDB" id="A0A8T3D0H2"/>
<sequence>MDFLRFLIYFGSRKNPHAAGLPMSVRLGYVVKAPCSRTPGLGVGGAGGRAGSRPRVAQFRGRVPCQKESADNTGRRRVDHRARSDCTATIIALSIVYNQERQKKASSANGGGGEGAVTIAPTSSPAITTAPSNDPWNKYRLPDTLSPSEYHVTLWPRLVEDQNGMYIFTGSSSVVFTCVKETDLVLIHSNKLNLTKINGEHLARLTAVDQQAVPTVKDTWLQVETQYLVVQLEGTLTVGRSYQLDTEFQGELADDLGGFYRSEYHEDDIKK</sequence>
<dbReference type="GO" id="GO:0042277">
    <property type="term" value="F:peptide binding"/>
    <property type="evidence" value="ECO:0007669"/>
    <property type="project" value="TreeGrafter"/>
</dbReference>
<dbReference type="Proteomes" id="UP000829720">
    <property type="component" value="Unassembled WGS sequence"/>
</dbReference>
<dbReference type="GO" id="GO:0043171">
    <property type="term" value="P:peptide catabolic process"/>
    <property type="evidence" value="ECO:0007669"/>
    <property type="project" value="TreeGrafter"/>
</dbReference>
<dbReference type="GO" id="GO:0005615">
    <property type="term" value="C:extracellular space"/>
    <property type="evidence" value="ECO:0007669"/>
    <property type="project" value="TreeGrafter"/>
</dbReference>
<evidence type="ECO:0000313" key="4">
    <source>
        <dbReference type="Proteomes" id="UP000829720"/>
    </source>
</evidence>
<feature type="domain" description="Aminopeptidase N-like N-terminal" evidence="2">
    <location>
        <begin position="147"/>
        <end position="269"/>
    </location>
</feature>
<feature type="compositionally biased region" description="Polar residues" evidence="1">
    <location>
        <begin position="120"/>
        <end position="134"/>
    </location>
</feature>
<evidence type="ECO:0000313" key="3">
    <source>
        <dbReference type="EMBL" id="KAI1889462.1"/>
    </source>
</evidence>
<dbReference type="GO" id="GO:0006508">
    <property type="term" value="P:proteolysis"/>
    <property type="evidence" value="ECO:0007669"/>
    <property type="project" value="TreeGrafter"/>
</dbReference>
<dbReference type="Gene3D" id="2.60.40.1730">
    <property type="entry name" value="tricorn interacting facor f3 domain"/>
    <property type="match status" value="1"/>
</dbReference>
<dbReference type="SUPFAM" id="SSF63737">
    <property type="entry name" value="Leukotriene A4 hydrolase N-terminal domain"/>
    <property type="match status" value="1"/>
</dbReference>
<dbReference type="GO" id="GO:0005886">
    <property type="term" value="C:plasma membrane"/>
    <property type="evidence" value="ECO:0007669"/>
    <property type="project" value="TreeGrafter"/>
</dbReference>
<dbReference type="GO" id="GO:0005737">
    <property type="term" value="C:cytoplasm"/>
    <property type="evidence" value="ECO:0007669"/>
    <property type="project" value="TreeGrafter"/>
</dbReference>
<dbReference type="GO" id="GO:0070006">
    <property type="term" value="F:metalloaminopeptidase activity"/>
    <property type="evidence" value="ECO:0007669"/>
    <property type="project" value="TreeGrafter"/>
</dbReference>
<dbReference type="InterPro" id="IPR050344">
    <property type="entry name" value="Peptidase_M1_aminopeptidases"/>
</dbReference>
<dbReference type="OrthoDB" id="510539at2759"/>
<dbReference type="GO" id="GO:0008270">
    <property type="term" value="F:zinc ion binding"/>
    <property type="evidence" value="ECO:0007669"/>
    <property type="project" value="TreeGrafter"/>
</dbReference>
<protein>
    <recommendedName>
        <fullName evidence="2">Aminopeptidase N-like N-terminal domain-containing protein</fullName>
    </recommendedName>
</protein>
<dbReference type="EMBL" id="JAERUA010000015">
    <property type="protein sequence ID" value="KAI1889462.1"/>
    <property type="molecule type" value="Genomic_DNA"/>
</dbReference>
<dbReference type="InterPro" id="IPR045357">
    <property type="entry name" value="Aminopeptidase_N-like_N"/>
</dbReference>
<evidence type="ECO:0000259" key="2">
    <source>
        <dbReference type="Pfam" id="PF17900"/>
    </source>
</evidence>
<dbReference type="InterPro" id="IPR042097">
    <property type="entry name" value="Aminopeptidase_N-like_N_sf"/>
</dbReference>